<sequence>MKLTIGHMYPDLLNLYGDRGNIITLKRRCEWRGIDTEIKSITIDTNTDFTDIDILFLGGGSDREQKIVSDDLTLKRAKNLKSAIEDGLTLLSICGGYQLLGKYYLSSDGNKLPGIGALDIYTVAGNKRMIDNIIIESTIDGKTFKMVGFENHSGKTFLQNVKPLGRVIYGNGNNGEDGMEGTVYKNTFGTYLHGPVLPKNPEFTDMLIKKALDRKYGKNQLEPLDDSFEHLTQNAIIKRFAKK</sequence>
<keyword evidence="2" id="KW-0961">Cell wall biogenesis/degradation</keyword>
<dbReference type="AlphaFoldDB" id="A0A223HYT4"/>
<keyword evidence="2" id="KW-0436">Ligase</keyword>
<feature type="active site" evidence="2">
    <location>
        <position position="193"/>
    </location>
</feature>
<name>A0A223HYT4_THETR</name>
<dbReference type="Pfam" id="PF07685">
    <property type="entry name" value="GATase_3"/>
    <property type="match status" value="1"/>
</dbReference>
<evidence type="ECO:0000256" key="2">
    <source>
        <dbReference type="HAMAP-Rule" id="MF_02213"/>
    </source>
</evidence>
<keyword evidence="1 2" id="KW-0315">Glutamine amidotransferase</keyword>
<comment type="catalytic activity">
    <reaction evidence="2">
        <text>L-glutamine + H2O = L-glutamate + NH4(+)</text>
        <dbReference type="Rhea" id="RHEA:15889"/>
        <dbReference type="ChEBI" id="CHEBI:15377"/>
        <dbReference type="ChEBI" id="CHEBI:28938"/>
        <dbReference type="ChEBI" id="CHEBI:29985"/>
        <dbReference type="ChEBI" id="CHEBI:58359"/>
        <dbReference type="EC" id="3.5.1.2"/>
    </reaction>
</comment>
<dbReference type="Proteomes" id="UP000214975">
    <property type="component" value="Chromosome"/>
</dbReference>
<dbReference type="EC" id="3.5.1.2" evidence="2"/>
<dbReference type="GO" id="GO:0004359">
    <property type="term" value="F:glutaminase activity"/>
    <property type="evidence" value="ECO:0007669"/>
    <property type="project" value="UniProtKB-UniRule"/>
</dbReference>
<dbReference type="InterPro" id="IPR043702">
    <property type="entry name" value="Lipid_II_synth_GatD"/>
</dbReference>
<comment type="function">
    <text evidence="2">The lipid II isoglutaminyl synthase complex catalyzes the formation of alpha-D-isoglutamine in the cell wall lipid II stem peptide. The GatD subunit catalyzes the hydrolysis of glutamine to glutamate and ammonia. The resulting ammonia molecule is channeled to the active site of MurT.</text>
</comment>
<reference evidence="3 4" key="1">
    <citation type="submission" date="2016-08" db="EMBL/GenBank/DDBJ databases">
        <title>A novel genetic cassette of butanologenic Thermoanaerobacterium thermosaccharolyticum that directly convert cellulose to butanol.</title>
        <authorList>
            <person name="Li T."/>
            <person name="He J."/>
        </authorList>
    </citation>
    <scope>NUCLEOTIDE SEQUENCE [LARGE SCALE GENOMIC DNA]</scope>
    <source>
        <strain evidence="3 4">TG57</strain>
    </source>
</reference>
<evidence type="ECO:0000313" key="4">
    <source>
        <dbReference type="Proteomes" id="UP000214975"/>
    </source>
</evidence>
<dbReference type="EMBL" id="CP016893">
    <property type="protein sequence ID" value="AST57445.1"/>
    <property type="molecule type" value="Genomic_DNA"/>
</dbReference>
<keyword evidence="2" id="KW-0573">Peptidoglycan synthesis</keyword>
<protein>
    <recommendedName>
        <fullName evidence="2">Lipid II isoglutaminyl synthase (glutamine-hydrolyzing) subunit GatD</fullName>
        <ecNumber evidence="2">6.3.5.13</ecNumber>
    </recommendedName>
    <alternativeName>
        <fullName evidence="2">Lipid II isoglutaminyl synthase glutaminase subunit</fullName>
        <ecNumber evidence="2">3.5.1.2</ecNumber>
    </alternativeName>
</protein>
<dbReference type="PROSITE" id="PS51274">
    <property type="entry name" value="GATASE_COBBQ"/>
    <property type="match status" value="1"/>
</dbReference>
<dbReference type="InterPro" id="IPR011698">
    <property type="entry name" value="GATase_3"/>
</dbReference>
<dbReference type="GO" id="GO:0009236">
    <property type="term" value="P:cobalamin biosynthetic process"/>
    <property type="evidence" value="ECO:0007669"/>
    <property type="project" value="InterPro"/>
</dbReference>
<dbReference type="GO" id="GO:0016740">
    <property type="term" value="F:transferase activity"/>
    <property type="evidence" value="ECO:0007669"/>
    <property type="project" value="UniProtKB-KW"/>
</dbReference>
<dbReference type="GO" id="GO:0071555">
    <property type="term" value="P:cell wall organization"/>
    <property type="evidence" value="ECO:0007669"/>
    <property type="project" value="UniProtKB-KW"/>
</dbReference>
<dbReference type="PANTHER" id="PTHR21343:SF9">
    <property type="entry name" value="LIPID II ISOGLUTAMINYL SYNTHASE (GLUTAMINE-HYDROLYZING) SUBUNIT GATD"/>
    <property type="match status" value="1"/>
</dbReference>
<accession>A0A223HYT4</accession>
<dbReference type="EC" id="6.3.5.13" evidence="2"/>
<keyword evidence="2" id="KW-0133">Cell shape</keyword>
<feature type="active site" description="Nucleophile" evidence="2">
    <location>
        <position position="94"/>
    </location>
</feature>
<comment type="subunit">
    <text evidence="2">Forms a heterodimer with MurT.</text>
</comment>
<dbReference type="UniPathway" id="UPA00219"/>
<feature type="binding site" evidence="2">
    <location>
        <position position="128"/>
    </location>
    <ligand>
        <name>substrate</name>
    </ligand>
</feature>
<dbReference type="Gene3D" id="3.40.50.880">
    <property type="match status" value="1"/>
</dbReference>
<organism evidence="3 4">
    <name type="scientific">Thermoanaerobacterium thermosaccharolyticum</name>
    <name type="common">Clostridium thermosaccharolyticum</name>
    <dbReference type="NCBI Taxonomy" id="1517"/>
    <lineage>
        <taxon>Bacteria</taxon>
        <taxon>Bacillati</taxon>
        <taxon>Bacillota</taxon>
        <taxon>Clostridia</taxon>
        <taxon>Thermoanaerobacterales</taxon>
        <taxon>Thermoanaerobacteraceae</taxon>
        <taxon>Thermoanaerobacterium</taxon>
    </lineage>
</organism>
<comment type="pathway">
    <text evidence="2">Cell wall biogenesis; peptidoglycan biosynthesis.</text>
</comment>
<dbReference type="InterPro" id="IPR029062">
    <property type="entry name" value="Class_I_gatase-like"/>
</dbReference>
<comment type="similarity">
    <text evidence="2">Belongs to the CobB/CobQ family. GatD subfamily.</text>
</comment>
<dbReference type="InterPro" id="IPR033949">
    <property type="entry name" value="CobQ_GATase1"/>
</dbReference>
<dbReference type="CDD" id="cd01750">
    <property type="entry name" value="GATase1_CobQ"/>
    <property type="match status" value="1"/>
</dbReference>
<evidence type="ECO:0000313" key="3">
    <source>
        <dbReference type="EMBL" id="AST57445.1"/>
    </source>
</evidence>
<dbReference type="GO" id="GO:0140282">
    <property type="term" value="F:carbon-nitrogen ligase activity on lipid II"/>
    <property type="evidence" value="ECO:0007669"/>
    <property type="project" value="UniProtKB-UniRule"/>
</dbReference>
<dbReference type="RefSeq" id="WP_094397235.1">
    <property type="nucleotide sequence ID" value="NZ_CP016893.1"/>
</dbReference>
<gene>
    <name evidence="2" type="primary">gatD</name>
    <name evidence="3" type="ORF">Thert_01384</name>
</gene>
<dbReference type="SUPFAM" id="SSF52317">
    <property type="entry name" value="Class I glutamine amidotransferase-like"/>
    <property type="match status" value="1"/>
</dbReference>
<proteinExistence type="inferred from homology"/>
<keyword evidence="3" id="KW-0808">Transferase</keyword>
<dbReference type="HAMAP" id="MF_02213">
    <property type="entry name" value="Lipid_II_synth_GatD"/>
    <property type="match status" value="1"/>
</dbReference>
<dbReference type="GO" id="GO:0008360">
    <property type="term" value="P:regulation of cell shape"/>
    <property type="evidence" value="ECO:0007669"/>
    <property type="project" value="UniProtKB-KW"/>
</dbReference>
<keyword evidence="2" id="KW-0378">Hydrolase</keyword>
<comment type="catalytic activity">
    <reaction evidence="2">
        <text>beta-D-GlcNAc-(1-&gt;4)-Mur2Ac(oyl-L-Ala-gamma-D-Glu-L-Lys-D-Ala-D-Ala)-di-trans,octa-cis-undecaprenyl diphosphate + L-glutamine + ATP + H2O = beta-D-GlcNAc-(1-&gt;4)-Mur2Ac(oyl-L-Ala-D-isoglutaminyl-L-Lys-D-Ala-D-Ala)-di-trans,octa-cis-undecaprenyl diphosphate + L-glutamate + ADP + phosphate + H(+)</text>
        <dbReference type="Rhea" id="RHEA:57928"/>
        <dbReference type="ChEBI" id="CHEBI:15377"/>
        <dbReference type="ChEBI" id="CHEBI:15378"/>
        <dbReference type="ChEBI" id="CHEBI:29985"/>
        <dbReference type="ChEBI" id="CHEBI:30616"/>
        <dbReference type="ChEBI" id="CHEBI:43474"/>
        <dbReference type="ChEBI" id="CHEBI:58359"/>
        <dbReference type="ChEBI" id="CHEBI:60033"/>
        <dbReference type="ChEBI" id="CHEBI:62233"/>
        <dbReference type="ChEBI" id="CHEBI:456216"/>
        <dbReference type="EC" id="6.3.5.13"/>
    </reaction>
</comment>
<evidence type="ECO:0000256" key="1">
    <source>
        <dbReference type="ARBA" id="ARBA00022962"/>
    </source>
</evidence>
<dbReference type="PANTHER" id="PTHR21343">
    <property type="entry name" value="DETHIOBIOTIN SYNTHETASE"/>
    <property type="match status" value="1"/>
</dbReference>
<dbReference type="GO" id="GO:0009252">
    <property type="term" value="P:peptidoglycan biosynthetic process"/>
    <property type="evidence" value="ECO:0007669"/>
    <property type="project" value="UniProtKB-UniRule"/>
</dbReference>